<gene>
    <name evidence="7" type="ORF">BMF94_6872</name>
</gene>
<protein>
    <recommendedName>
        <fullName evidence="9">Symplekin</fullName>
    </recommendedName>
</protein>
<dbReference type="InterPro" id="IPR011989">
    <property type="entry name" value="ARM-like"/>
</dbReference>
<reference evidence="7 8" key="1">
    <citation type="journal article" date="2018" name="Front. Microbiol.">
        <title>Prospects for Fungal Bioremediation of Acidic Radioactive Waste Sites: Characterization and Genome Sequence of Rhodotorula taiwanensis MD1149.</title>
        <authorList>
            <person name="Tkavc R."/>
            <person name="Matrosova V.Y."/>
            <person name="Grichenko O.E."/>
            <person name="Gostincar C."/>
            <person name="Volpe R.P."/>
            <person name="Klimenkova P."/>
            <person name="Gaidamakova E.K."/>
            <person name="Zhou C.E."/>
            <person name="Stewart B.J."/>
            <person name="Lyman M.G."/>
            <person name="Malfatti S.A."/>
            <person name="Rubinfeld B."/>
            <person name="Courtot M."/>
            <person name="Singh J."/>
            <person name="Dalgard C.L."/>
            <person name="Hamilton T."/>
            <person name="Frey K.G."/>
            <person name="Gunde-Cimerman N."/>
            <person name="Dugan L."/>
            <person name="Daly M.J."/>
        </authorList>
    </citation>
    <scope>NUCLEOTIDE SEQUENCE [LARGE SCALE GENOMIC DNA]</scope>
    <source>
        <strain evidence="7 8">MD1149</strain>
    </source>
</reference>
<feature type="region of interest" description="Disordered" evidence="4">
    <location>
        <begin position="689"/>
        <end position="724"/>
    </location>
</feature>
<feature type="domain" description="Symplekin C-terminal" evidence="6">
    <location>
        <begin position="876"/>
        <end position="1056"/>
    </location>
</feature>
<dbReference type="InterPro" id="IPR022075">
    <property type="entry name" value="Symplekin_C"/>
</dbReference>
<dbReference type="InterPro" id="IPR016024">
    <property type="entry name" value="ARM-type_fold"/>
</dbReference>
<proteinExistence type="predicted"/>
<dbReference type="InterPro" id="IPR032460">
    <property type="entry name" value="Symplekin/Pta1_N"/>
</dbReference>
<organism evidence="7 8">
    <name type="scientific">Rhodotorula taiwanensis</name>
    <dbReference type="NCBI Taxonomy" id="741276"/>
    <lineage>
        <taxon>Eukaryota</taxon>
        <taxon>Fungi</taxon>
        <taxon>Dikarya</taxon>
        <taxon>Basidiomycota</taxon>
        <taxon>Pucciniomycotina</taxon>
        <taxon>Microbotryomycetes</taxon>
        <taxon>Sporidiobolales</taxon>
        <taxon>Sporidiobolaceae</taxon>
        <taxon>Rhodotorula</taxon>
    </lineage>
</organism>
<evidence type="ECO:0000259" key="5">
    <source>
        <dbReference type="Pfam" id="PF11935"/>
    </source>
</evidence>
<keyword evidence="3" id="KW-0539">Nucleus</keyword>
<accession>A0A2S5AZY3</accession>
<evidence type="ECO:0000259" key="6">
    <source>
        <dbReference type="Pfam" id="PF12295"/>
    </source>
</evidence>
<dbReference type="EMBL" id="PJQD01000145">
    <property type="protein sequence ID" value="POY70098.1"/>
    <property type="molecule type" value="Genomic_DNA"/>
</dbReference>
<evidence type="ECO:0008006" key="9">
    <source>
        <dbReference type="Google" id="ProtNLM"/>
    </source>
</evidence>
<dbReference type="SUPFAM" id="SSF48371">
    <property type="entry name" value="ARM repeat"/>
    <property type="match status" value="1"/>
</dbReference>
<dbReference type="InterPro" id="IPR021850">
    <property type="entry name" value="Symplekin/Pta1"/>
</dbReference>
<feature type="domain" description="Symplekin/Pta1 N-terminal" evidence="5">
    <location>
        <begin position="63"/>
        <end position="297"/>
    </location>
</feature>
<dbReference type="OrthoDB" id="331600at2759"/>
<dbReference type="GO" id="GO:0005847">
    <property type="term" value="C:mRNA cleavage and polyadenylation specificity factor complex"/>
    <property type="evidence" value="ECO:0007669"/>
    <property type="project" value="TreeGrafter"/>
</dbReference>
<comment type="caution">
    <text evidence="7">The sequence shown here is derived from an EMBL/GenBank/DDBJ whole genome shotgun (WGS) entry which is preliminary data.</text>
</comment>
<comment type="subcellular location">
    <subcellularLocation>
        <location evidence="1">Nucleus</location>
    </subcellularLocation>
</comment>
<evidence type="ECO:0000313" key="8">
    <source>
        <dbReference type="Proteomes" id="UP000237144"/>
    </source>
</evidence>
<sequence length="1104" mass="120315">MSYYAAGAPPVNGSPAPVASTSTDLELVAALSSPTTQPALKANAQAVEPLSRLLLGPADAAAKKVALAGFASAYPYLFRYALSSIYLESLRSGTEEADPGHAVDSFNSCQSGDSAQWTRVNALKSAVLHAWRNGAIGEKVGAVKVLQRIIQTQSAPASSDPRLARSAEPNISLCRPNHPFLKVAVLEDESNKLLEECITTLFTSPEADLVSAIVTSLITLIKSRPQYAQLVITSLTNWTPAALPSRNAVQVKSVEKVVKLSLQHLLKSSSGASFASQITPFLSQQAARMEKAVEEIRRQAEVEASRKRQALADELEAQQSKRRRLNPSREAAAAFTRGNSRGLDSVPSAADLPVQVVVETLVAALQKVPDPALAEAIANVRRHLETAAPAELAPKSREETPAVPGPAVMDPLKLDLGADELDIKAEVPVEAMDAEEEAPVESHDIVFDPITAENAADSTMAVPHDLSTNARDAIIMSALKRVCEAGPDGANSAVWAPLLSRLISRGLTPVEDATERDVESAERLRQVLFTFICGHLESRTELARLWLNEEWYAARRQTANTDRPYDRWLRRFLEHISVASSDKDKQLLQFLMDLPEIPKEEIYRLESMATNADQMQLGFSTLRELVIMRPSVRLAALDVLLGLSTHIDKRFRNAAITTLKKWVPDMPELSNTIRGFAISILERLGAPEASGIKNEEGATEQPGEGDGEADMATDATPPAPEPRGLHAEVRDARVVGRLDAPTTIDGVTQHVELLLALSVKDTSLLRPLFEQYGRMTPFAREALEELYVPLIRSLGLKHEGVLDLLGDFPEGSDKLVLKMLDVLAGKAKLPTDILALIKKVAAKRDLDSQFYLMILPECHKASSLQGEGSTIDTDDCEQDEIVRYLPRVVALLDGTPQRKAAIRSIFLSVIAPPAHFSSINSLRTRSDSLTPVELMMFLHQRDKDIGLKHTIEAISICFSMSDGFRPEVLAAFMQQVVDAPTIPNLFMRTVIQAVTTYKSLQPFVSTTLLSRLIGKRIWEVKPLWEGFVRLVKAIAPNSFAALLQLPHDQLREVVQKQPSLREPLRDYVSKKGGSNNARTAAVMEALSDAPDSGARSVSGTPVPA</sequence>
<evidence type="ECO:0000256" key="1">
    <source>
        <dbReference type="ARBA" id="ARBA00004123"/>
    </source>
</evidence>
<keyword evidence="2" id="KW-0507">mRNA processing</keyword>
<dbReference type="GO" id="GO:0006397">
    <property type="term" value="P:mRNA processing"/>
    <property type="evidence" value="ECO:0007669"/>
    <property type="project" value="UniProtKB-KW"/>
</dbReference>
<dbReference type="AlphaFoldDB" id="A0A2S5AZY3"/>
<dbReference type="PANTHER" id="PTHR15245:SF20">
    <property type="entry name" value="SYMPLEKIN"/>
    <property type="match status" value="1"/>
</dbReference>
<evidence type="ECO:0000256" key="2">
    <source>
        <dbReference type="ARBA" id="ARBA00022664"/>
    </source>
</evidence>
<feature type="region of interest" description="Disordered" evidence="4">
    <location>
        <begin position="314"/>
        <end position="346"/>
    </location>
</feature>
<keyword evidence="8" id="KW-1185">Reference proteome</keyword>
<dbReference type="Gene3D" id="1.25.10.10">
    <property type="entry name" value="Leucine-rich Repeat Variant"/>
    <property type="match status" value="1"/>
</dbReference>
<evidence type="ECO:0000256" key="3">
    <source>
        <dbReference type="ARBA" id="ARBA00023242"/>
    </source>
</evidence>
<dbReference type="Pfam" id="PF12295">
    <property type="entry name" value="Symplekin_C"/>
    <property type="match status" value="1"/>
</dbReference>
<dbReference type="STRING" id="741276.A0A2S5AZY3"/>
<dbReference type="Pfam" id="PF11935">
    <property type="entry name" value="SYMPK_PTA1_N"/>
    <property type="match status" value="1"/>
</dbReference>
<dbReference type="PANTHER" id="PTHR15245">
    <property type="entry name" value="SYMPLEKIN-RELATED"/>
    <property type="match status" value="1"/>
</dbReference>
<evidence type="ECO:0000256" key="4">
    <source>
        <dbReference type="SAM" id="MobiDB-lite"/>
    </source>
</evidence>
<evidence type="ECO:0000313" key="7">
    <source>
        <dbReference type="EMBL" id="POY70098.1"/>
    </source>
</evidence>
<name>A0A2S5AZY3_9BASI</name>
<dbReference type="Proteomes" id="UP000237144">
    <property type="component" value="Unassembled WGS sequence"/>
</dbReference>
<feature type="region of interest" description="Disordered" evidence="4">
    <location>
        <begin position="388"/>
        <end position="408"/>
    </location>
</feature>